<organism evidence="12 13">
    <name type="scientific">Maribacter luteus</name>
    <dbReference type="NCBI Taxonomy" id="2594478"/>
    <lineage>
        <taxon>Bacteria</taxon>
        <taxon>Pseudomonadati</taxon>
        <taxon>Bacteroidota</taxon>
        <taxon>Flavobacteriia</taxon>
        <taxon>Flavobacteriales</taxon>
        <taxon>Flavobacteriaceae</taxon>
        <taxon>Maribacter</taxon>
    </lineage>
</organism>
<evidence type="ECO:0000313" key="13">
    <source>
        <dbReference type="Proteomes" id="UP000443153"/>
    </source>
</evidence>
<evidence type="ECO:0000256" key="7">
    <source>
        <dbReference type="ARBA" id="ARBA00023136"/>
    </source>
</evidence>
<keyword evidence="8 11" id="KW-0407">Ion channel</keyword>
<feature type="binding site" evidence="11">
    <location>
        <position position="74"/>
    </location>
    <ligand>
        <name>Na(+)</name>
        <dbReference type="ChEBI" id="CHEBI:29101"/>
        <note>structural</note>
    </ligand>
</feature>
<dbReference type="EMBL" id="WKJH01000021">
    <property type="protein sequence ID" value="MRX65128.1"/>
    <property type="molecule type" value="Genomic_DNA"/>
</dbReference>
<dbReference type="OrthoDB" id="9815830at2"/>
<dbReference type="PANTHER" id="PTHR28259">
    <property type="entry name" value="FLUORIDE EXPORT PROTEIN 1-RELATED"/>
    <property type="match status" value="1"/>
</dbReference>
<keyword evidence="5 11" id="KW-1133">Transmembrane helix</keyword>
<keyword evidence="13" id="KW-1185">Reference proteome</keyword>
<comment type="catalytic activity">
    <reaction evidence="10">
        <text>fluoride(in) = fluoride(out)</text>
        <dbReference type="Rhea" id="RHEA:76159"/>
        <dbReference type="ChEBI" id="CHEBI:17051"/>
    </reaction>
    <physiologicalReaction direction="left-to-right" evidence="10">
        <dbReference type="Rhea" id="RHEA:76160"/>
    </physiologicalReaction>
</comment>
<dbReference type="NCBIfam" id="TIGR00494">
    <property type="entry name" value="crcB"/>
    <property type="match status" value="1"/>
</dbReference>
<feature type="transmembrane region" description="Helical" evidence="11">
    <location>
        <begin position="96"/>
        <end position="120"/>
    </location>
</feature>
<dbReference type="GO" id="GO:0140114">
    <property type="term" value="P:cellular detoxification of fluoride"/>
    <property type="evidence" value="ECO:0007669"/>
    <property type="project" value="UniProtKB-UniRule"/>
</dbReference>
<evidence type="ECO:0000256" key="8">
    <source>
        <dbReference type="ARBA" id="ARBA00023303"/>
    </source>
</evidence>
<evidence type="ECO:0000313" key="12">
    <source>
        <dbReference type="EMBL" id="MRX65128.1"/>
    </source>
</evidence>
<feature type="binding site" evidence="11">
    <location>
        <position position="77"/>
    </location>
    <ligand>
        <name>Na(+)</name>
        <dbReference type="ChEBI" id="CHEBI:29101"/>
        <note>structural</note>
    </ligand>
</feature>
<evidence type="ECO:0000256" key="2">
    <source>
        <dbReference type="ARBA" id="ARBA00022475"/>
    </source>
</evidence>
<evidence type="ECO:0000256" key="1">
    <source>
        <dbReference type="ARBA" id="ARBA00004651"/>
    </source>
</evidence>
<comment type="caution">
    <text evidence="12">The sequence shown here is derived from an EMBL/GenBank/DDBJ whole genome shotgun (WGS) entry which is preliminary data.</text>
</comment>
<dbReference type="InterPro" id="IPR003691">
    <property type="entry name" value="FluC"/>
</dbReference>
<dbReference type="GO" id="GO:0005886">
    <property type="term" value="C:plasma membrane"/>
    <property type="evidence" value="ECO:0007669"/>
    <property type="project" value="UniProtKB-SubCell"/>
</dbReference>
<evidence type="ECO:0000256" key="9">
    <source>
        <dbReference type="ARBA" id="ARBA00035120"/>
    </source>
</evidence>
<dbReference type="RefSeq" id="WP_154367659.1">
    <property type="nucleotide sequence ID" value="NZ_CANMYZ010000002.1"/>
</dbReference>
<reference evidence="12 13" key="1">
    <citation type="submission" date="2019-11" db="EMBL/GenBank/DDBJ databases">
        <title>Maribacter lutea sp. nov., a marine bacterium isolated from intertidal sand.</title>
        <authorList>
            <person name="Liu A."/>
        </authorList>
    </citation>
    <scope>NUCLEOTIDE SEQUENCE [LARGE SCALE GENOMIC DNA]</scope>
    <source>
        <strain evidence="12 13">RZ05</strain>
    </source>
</reference>
<sequence>MKQLLLVFLGGGIGSMLRYLISRTFNDFFQNFYLGTFIVNIIGCLIIGLVFGLSLKNNFLTQNQTLLLTTGFCGGFTTFSTFAFENHSLIKAEEILHFSFYTLSSITLGILAVLLGFWLAKLIH</sequence>
<keyword evidence="3" id="KW-0997">Cell inner membrane</keyword>
<comment type="similarity">
    <text evidence="9 11">Belongs to the fluoride channel Fluc/FEX (TC 1.A.43) family.</text>
</comment>
<proteinExistence type="inferred from homology"/>
<evidence type="ECO:0000256" key="10">
    <source>
        <dbReference type="ARBA" id="ARBA00035585"/>
    </source>
</evidence>
<accession>A0A6I2MN28</accession>
<dbReference type="PANTHER" id="PTHR28259:SF1">
    <property type="entry name" value="FLUORIDE EXPORT PROTEIN 1-RELATED"/>
    <property type="match status" value="1"/>
</dbReference>
<gene>
    <name evidence="11 12" type="primary">crcB</name>
    <name evidence="11" type="synonym">fluC</name>
    <name evidence="12" type="ORF">GJ691_13265</name>
</gene>
<evidence type="ECO:0000256" key="3">
    <source>
        <dbReference type="ARBA" id="ARBA00022519"/>
    </source>
</evidence>
<keyword evidence="4 11" id="KW-0812">Transmembrane</keyword>
<keyword evidence="2 11" id="KW-1003">Cell membrane</keyword>
<dbReference type="GO" id="GO:0062054">
    <property type="term" value="F:fluoride channel activity"/>
    <property type="evidence" value="ECO:0007669"/>
    <property type="project" value="UniProtKB-UniRule"/>
</dbReference>
<evidence type="ECO:0000256" key="5">
    <source>
        <dbReference type="ARBA" id="ARBA00022989"/>
    </source>
</evidence>
<dbReference type="AlphaFoldDB" id="A0A6I2MN28"/>
<keyword evidence="11" id="KW-0813">Transport</keyword>
<protein>
    <recommendedName>
        <fullName evidence="11">Fluoride-specific ion channel FluC</fullName>
    </recommendedName>
</protein>
<comment type="function">
    <text evidence="11">Fluoride-specific ion channel. Important for reducing fluoride concentration in the cell, thus reducing its toxicity.</text>
</comment>
<name>A0A6I2MN28_9FLAO</name>
<comment type="subcellular location">
    <subcellularLocation>
        <location evidence="1 11">Cell membrane</location>
        <topology evidence="1 11">Multi-pass membrane protein</topology>
    </subcellularLocation>
</comment>
<evidence type="ECO:0000256" key="6">
    <source>
        <dbReference type="ARBA" id="ARBA00023065"/>
    </source>
</evidence>
<dbReference type="Proteomes" id="UP000443153">
    <property type="component" value="Unassembled WGS sequence"/>
</dbReference>
<feature type="transmembrane region" description="Helical" evidence="11">
    <location>
        <begin position="65"/>
        <end position="84"/>
    </location>
</feature>
<keyword evidence="11" id="KW-0479">Metal-binding</keyword>
<dbReference type="Pfam" id="PF02537">
    <property type="entry name" value="CRCB"/>
    <property type="match status" value="1"/>
</dbReference>
<evidence type="ECO:0000256" key="4">
    <source>
        <dbReference type="ARBA" id="ARBA00022692"/>
    </source>
</evidence>
<keyword evidence="11" id="KW-0915">Sodium</keyword>
<evidence type="ECO:0000256" key="11">
    <source>
        <dbReference type="HAMAP-Rule" id="MF_00454"/>
    </source>
</evidence>
<keyword evidence="7 11" id="KW-0472">Membrane</keyword>
<comment type="activity regulation">
    <text evidence="11">Na(+) is not transported, but it plays an essential structural role and its presence is essential for fluoride channel function.</text>
</comment>
<dbReference type="GO" id="GO:0046872">
    <property type="term" value="F:metal ion binding"/>
    <property type="evidence" value="ECO:0007669"/>
    <property type="project" value="UniProtKB-KW"/>
</dbReference>
<dbReference type="HAMAP" id="MF_00454">
    <property type="entry name" value="FluC"/>
    <property type="match status" value="1"/>
</dbReference>
<keyword evidence="6 11" id="KW-0406">Ion transport</keyword>
<feature type="transmembrane region" description="Helical" evidence="11">
    <location>
        <begin position="32"/>
        <end position="53"/>
    </location>
</feature>